<organism evidence="8 9">
    <name type="scientific">Noviherbaspirillum galbum</name>
    <dbReference type="NCBI Taxonomy" id="2709383"/>
    <lineage>
        <taxon>Bacteria</taxon>
        <taxon>Pseudomonadati</taxon>
        <taxon>Pseudomonadota</taxon>
        <taxon>Betaproteobacteria</taxon>
        <taxon>Burkholderiales</taxon>
        <taxon>Oxalobacteraceae</taxon>
        <taxon>Noviherbaspirillum</taxon>
    </lineage>
</organism>
<accession>A0A6B3SMG9</accession>
<evidence type="ECO:0000256" key="4">
    <source>
        <dbReference type="ARBA" id="ARBA00022840"/>
    </source>
</evidence>
<dbReference type="SMART" id="SM00332">
    <property type="entry name" value="PP2Cc"/>
    <property type="match status" value="1"/>
</dbReference>
<keyword evidence="5" id="KW-0812">Transmembrane</keyword>
<dbReference type="GO" id="GO:0004674">
    <property type="term" value="F:protein serine/threonine kinase activity"/>
    <property type="evidence" value="ECO:0007669"/>
    <property type="project" value="TreeGrafter"/>
</dbReference>
<keyword evidence="5" id="KW-1133">Transmembrane helix</keyword>
<feature type="domain" description="Protein kinase" evidence="6">
    <location>
        <begin position="271"/>
        <end position="532"/>
    </location>
</feature>
<comment type="caution">
    <text evidence="8">The sequence shown here is derived from an EMBL/GenBank/DDBJ whole genome shotgun (WGS) entry which is preliminary data.</text>
</comment>
<keyword evidence="4" id="KW-0067">ATP-binding</keyword>
<dbReference type="GO" id="GO:0005524">
    <property type="term" value="F:ATP binding"/>
    <property type="evidence" value="ECO:0007669"/>
    <property type="project" value="UniProtKB-KW"/>
</dbReference>
<dbReference type="PROSITE" id="PS00109">
    <property type="entry name" value="PROTEIN_KINASE_TYR"/>
    <property type="match status" value="1"/>
</dbReference>
<feature type="transmembrane region" description="Helical" evidence="5">
    <location>
        <begin position="553"/>
        <end position="572"/>
    </location>
</feature>
<dbReference type="PROSITE" id="PS51746">
    <property type="entry name" value="PPM_2"/>
    <property type="match status" value="1"/>
</dbReference>
<keyword evidence="1" id="KW-0808">Transferase</keyword>
<protein>
    <submittedName>
        <fullName evidence="8">Bifunctional protein-serine/threonine kinase/phosphatase</fullName>
    </submittedName>
</protein>
<dbReference type="InterPro" id="IPR036457">
    <property type="entry name" value="PPM-type-like_dom_sf"/>
</dbReference>
<dbReference type="Gene3D" id="1.10.510.10">
    <property type="entry name" value="Transferase(Phosphotransferase) domain 1"/>
    <property type="match status" value="1"/>
</dbReference>
<dbReference type="CDD" id="cd14014">
    <property type="entry name" value="STKc_PknB_like"/>
    <property type="match status" value="1"/>
</dbReference>
<dbReference type="Gene3D" id="3.30.200.20">
    <property type="entry name" value="Phosphorylase Kinase, domain 1"/>
    <property type="match status" value="1"/>
</dbReference>
<name>A0A6B3SMG9_9BURK</name>
<evidence type="ECO:0000256" key="3">
    <source>
        <dbReference type="ARBA" id="ARBA00022777"/>
    </source>
</evidence>
<dbReference type="SUPFAM" id="SSF56112">
    <property type="entry name" value="Protein kinase-like (PK-like)"/>
    <property type="match status" value="1"/>
</dbReference>
<dbReference type="InterPro" id="IPR001932">
    <property type="entry name" value="PPM-type_phosphatase-like_dom"/>
</dbReference>
<keyword evidence="2" id="KW-0547">Nucleotide-binding</keyword>
<evidence type="ECO:0000313" key="9">
    <source>
        <dbReference type="Proteomes" id="UP000482155"/>
    </source>
</evidence>
<dbReference type="Proteomes" id="UP000482155">
    <property type="component" value="Unassembled WGS sequence"/>
</dbReference>
<reference evidence="8 9" key="1">
    <citation type="submission" date="2020-02" db="EMBL/GenBank/DDBJ databases">
        <authorList>
            <person name="Kim M.K."/>
        </authorList>
    </citation>
    <scope>NUCLEOTIDE SEQUENCE [LARGE SCALE GENOMIC DNA]</scope>
    <source>
        <strain evidence="8 9">17J57-3</strain>
    </source>
</reference>
<dbReference type="Pfam" id="PF00069">
    <property type="entry name" value="Pkinase"/>
    <property type="match status" value="1"/>
</dbReference>
<gene>
    <name evidence="8" type="ORF">G3574_00635</name>
</gene>
<dbReference type="CDD" id="cd00143">
    <property type="entry name" value="PP2Cc"/>
    <property type="match status" value="1"/>
</dbReference>
<dbReference type="EMBL" id="JAAIVB010000003">
    <property type="protein sequence ID" value="NEX59572.1"/>
    <property type="molecule type" value="Genomic_DNA"/>
</dbReference>
<dbReference type="SUPFAM" id="SSF81606">
    <property type="entry name" value="PP2C-like"/>
    <property type="match status" value="1"/>
</dbReference>
<keyword evidence="5" id="KW-0472">Membrane</keyword>
<dbReference type="PANTHER" id="PTHR43289">
    <property type="entry name" value="MITOGEN-ACTIVATED PROTEIN KINASE KINASE KINASE 20-RELATED"/>
    <property type="match status" value="1"/>
</dbReference>
<evidence type="ECO:0000313" key="8">
    <source>
        <dbReference type="EMBL" id="NEX59572.1"/>
    </source>
</evidence>
<evidence type="ECO:0000256" key="5">
    <source>
        <dbReference type="SAM" id="Phobius"/>
    </source>
</evidence>
<dbReference type="InterPro" id="IPR000719">
    <property type="entry name" value="Prot_kinase_dom"/>
</dbReference>
<feature type="domain" description="PPM-type phosphatase" evidence="7">
    <location>
        <begin position="7"/>
        <end position="238"/>
    </location>
</feature>
<sequence>MSQLTITIGQHSEKGRKTANQDFHGACVPGEPQLSSKGIVAAVADGISSSAVSHIASQQAVASVLEDYYCTSDAWSVKTSVERVIAATNSWLHAQTQQSQYRFDMDRGYVCTLSAMVVKSTTAHLFHVGDSRIYQLRGAALEQLTNDHRIHVSSAQSYLARALGMNQRVEIDYHAIQLEAGDTFLLATDGVYDYIDGELVARLLETSGSNLDMAAQGIVEHALRRGSADNLTVQIVRVDALPQPEAGELVQQMSLLPFPPALEPRMEFDGFRIVRQIHASSRSHVFLAVDIESGEQVALKTPSTEMRDDPDYLERFLLEEWIARRINSPHVLKPCQGNRSRNYLYVAMEYIEGETLAQWMRDHPAPGIDAVRGVIEQVGRGLRAFHRMEMVHQDLRPENIMVDRTGTARIIDFGATRVAGISEGGAAIDHDRVVGTLQYTAPECFHGEQGDARSDMFSLAVIAYQMLSGTQPYGVEVAKIRSAAEARKLSYRSLLESGPGFPLWVDEALRRALHPVREKRYGDLAEFIHDLRHPNKAYLRKTRPPLIERNPVIFWKVVAMLLFLVTIGLLATRPAGC</sequence>
<dbReference type="InterPro" id="IPR008266">
    <property type="entry name" value="Tyr_kinase_AS"/>
</dbReference>
<proteinExistence type="predicted"/>
<dbReference type="Gene3D" id="3.60.40.10">
    <property type="entry name" value="PPM-type phosphatase domain"/>
    <property type="match status" value="1"/>
</dbReference>
<dbReference type="InterPro" id="IPR011009">
    <property type="entry name" value="Kinase-like_dom_sf"/>
</dbReference>
<evidence type="ECO:0000259" key="7">
    <source>
        <dbReference type="PROSITE" id="PS51746"/>
    </source>
</evidence>
<keyword evidence="9" id="KW-1185">Reference proteome</keyword>
<evidence type="ECO:0000256" key="1">
    <source>
        <dbReference type="ARBA" id="ARBA00022679"/>
    </source>
</evidence>
<dbReference type="Pfam" id="PF13672">
    <property type="entry name" value="PP2C_2"/>
    <property type="match status" value="1"/>
</dbReference>
<dbReference type="PANTHER" id="PTHR43289:SF6">
    <property type="entry name" value="SERINE_THREONINE-PROTEIN KINASE NEKL-3"/>
    <property type="match status" value="1"/>
</dbReference>
<dbReference type="AlphaFoldDB" id="A0A6B3SMG9"/>
<dbReference type="SMART" id="SM00331">
    <property type="entry name" value="PP2C_SIG"/>
    <property type="match status" value="1"/>
</dbReference>
<keyword evidence="3 8" id="KW-0418">Kinase</keyword>
<evidence type="ECO:0000259" key="6">
    <source>
        <dbReference type="PROSITE" id="PS50011"/>
    </source>
</evidence>
<evidence type="ECO:0000256" key="2">
    <source>
        <dbReference type="ARBA" id="ARBA00022741"/>
    </source>
</evidence>
<dbReference type="PROSITE" id="PS50011">
    <property type="entry name" value="PROTEIN_KINASE_DOM"/>
    <property type="match status" value="1"/>
</dbReference>